<proteinExistence type="predicted"/>
<dbReference type="InterPro" id="IPR006564">
    <property type="entry name" value="Znf_PMZ"/>
</dbReference>
<feature type="compositionally biased region" description="Basic residues" evidence="5">
    <location>
        <begin position="265"/>
        <end position="278"/>
    </location>
</feature>
<dbReference type="EMBL" id="BPVZ01000074">
    <property type="protein sequence ID" value="GKV27078.1"/>
    <property type="molecule type" value="Genomic_DNA"/>
</dbReference>
<name>A0AAV5KR51_9ROSI</name>
<feature type="compositionally biased region" description="Basic residues" evidence="5">
    <location>
        <begin position="193"/>
        <end position="208"/>
    </location>
</feature>
<comment type="caution">
    <text evidence="8">The sequence shown here is derived from an EMBL/GenBank/DDBJ whole genome shotgun (WGS) entry which is preliminary data.</text>
</comment>
<dbReference type="Pfam" id="PF26130">
    <property type="entry name" value="PB1-like"/>
    <property type="match status" value="1"/>
</dbReference>
<feature type="region of interest" description="Disordered" evidence="5">
    <location>
        <begin position="121"/>
        <end position="155"/>
    </location>
</feature>
<protein>
    <recommendedName>
        <fullName evidence="10">SWIM-type domain-containing protein</fullName>
    </recommendedName>
</protein>
<feature type="compositionally biased region" description="Polar residues" evidence="5">
    <location>
        <begin position="292"/>
        <end position="306"/>
    </location>
</feature>
<feature type="region of interest" description="Disordered" evidence="5">
    <location>
        <begin position="901"/>
        <end position="983"/>
    </location>
</feature>
<feature type="compositionally biased region" description="Low complexity" evidence="5">
    <location>
        <begin position="227"/>
        <end position="241"/>
    </location>
</feature>
<evidence type="ECO:0008006" key="10">
    <source>
        <dbReference type="Google" id="ProtNLM"/>
    </source>
</evidence>
<dbReference type="Proteomes" id="UP001054252">
    <property type="component" value="Unassembled WGS sequence"/>
</dbReference>
<feature type="region of interest" description="Disordered" evidence="5">
    <location>
        <begin position="262"/>
        <end position="326"/>
    </location>
</feature>
<reference evidence="8 9" key="1">
    <citation type="journal article" date="2021" name="Commun. Biol.">
        <title>The genome of Shorea leprosula (Dipterocarpaceae) highlights the ecological relevance of drought in aseasonal tropical rainforests.</title>
        <authorList>
            <person name="Ng K.K.S."/>
            <person name="Kobayashi M.J."/>
            <person name="Fawcett J.A."/>
            <person name="Hatakeyama M."/>
            <person name="Paape T."/>
            <person name="Ng C.H."/>
            <person name="Ang C.C."/>
            <person name="Tnah L.H."/>
            <person name="Lee C.T."/>
            <person name="Nishiyama T."/>
            <person name="Sese J."/>
            <person name="O'Brien M.J."/>
            <person name="Copetti D."/>
            <person name="Mohd Noor M.I."/>
            <person name="Ong R.C."/>
            <person name="Putra M."/>
            <person name="Sireger I.Z."/>
            <person name="Indrioko S."/>
            <person name="Kosugi Y."/>
            <person name="Izuno A."/>
            <person name="Isagi Y."/>
            <person name="Lee S.L."/>
            <person name="Shimizu K.K."/>
        </authorList>
    </citation>
    <scope>NUCLEOTIDE SEQUENCE [LARGE SCALE GENOMIC DNA]</scope>
    <source>
        <strain evidence="8">214</strain>
    </source>
</reference>
<keyword evidence="1" id="KW-0479">Metal-binding</keyword>
<dbReference type="PROSITE" id="PS50158">
    <property type="entry name" value="ZF_CCHC"/>
    <property type="match status" value="1"/>
</dbReference>
<keyword evidence="3" id="KW-0862">Zinc</keyword>
<evidence type="ECO:0000313" key="8">
    <source>
        <dbReference type="EMBL" id="GKV27078.1"/>
    </source>
</evidence>
<evidence type="ECO:0000256" key="2">
    <source>
        <dbReference type="ARBA" id="ARBA00022771"/>
    </source>
</evidence>
<dbReference type="Pfam" id="PF10551">
    <property type="entry name" value="MULE"/>
    <property type="match status" value="1"/>
</dbReference>
<dbReference type="PANTHER" id="PTHR31973:SF189">
    <property type="entry name" value="TRANSPOSASE, MUDR, PLANT, MULE TRANSPOSASE DOMAIN PROTEIN-RELATED"/>
    <property type="match status" value="1"/>
</dbReference>
<evidence type="ECO:0000256" key="5">
    <source>
        <dbReference type="SAM" id="MobiDB-lite"/>
    </source>
</evidence>
<dbReference type="PANTHER" id="PTHR31973">
    <property type="entry name" value="POLYPROTEIN, PUTATIVE-RELATED"/>
    <property type="match status" value="1"/>
</dbReference>
<evidence type="ECO:0000256" key="4">
    <source>
        <dbReference type="PROSITE-ProRule" id="PRU00047"/>
    </source>
</evidence>
<dbReference type="GO" id="GO:0008270">
    <property type="term" value="F:zinc ion binding"/>
    <property type="evidence" value="ECO:0007669"/>
    <property type="project" value="UniProtKB-KW"/>
</dbReference>
<dbReference type="InterPro" id="IPR007527">
    <property type="entry name" value="Znf_SWIM"/>
</dbReference>
<evidence type="ECO:0000256" key="1">
    <source>
        <dbReference type="ARBA" id="ARBA00022723"/>
    </source>
</evidence>
<evidence type="ECO:0000313" key="9">
    <source>
        <dbReference type="Proteomes" id="UP001054252"/>
    </source>
</evidence>
<dbReference type="GO" id="GO:0003676">
    <property type="term" value="F:nucleic acid binding"/>
    <property type="evidence" value="ECO:0007669"/>
    <property type="project" value="InterPro"/>
</dbReference>
<keyword evidence="2 4" id="KW-0863">Zinc-finger</keyword>
<dbReference type="InterPro" id="IPR001878">
    <property type="entry name" value="Znf_CCHC"/>
</dbReference>
<feature type="compositionally biased region" description="Basic residues" evidence="5">
    <location>
        <begin position="864"/>
        <end position="886"/>
    </location>
</feature>
<feature type="region of interest" description="Disordered" evidence="5">
    <location>
        <begin position="190"/>
        <end position="241"/>
    </location>
</feature>
<feature type="domain" description="CCHC-type" evidence="6">
    <location>
        <begin position="895"/>
        <end position="909"/>
    </location>
</feature>
<evidence type="ECO:0000256" key="3">
    <source>
        <dbReference type="ARBA" id="ARBA00022833"/>
    </source>
</evidence>
<dbReference type="Pfam" id="PF04434">
    <property type="entry name" value="SWIM"/>
    <property type="match status" value="1"/>
</dbReference>
<evidence type="ECO:0000259" key="7">
    <source>
        <dbReference type="PROSITE" id="PS50966"/>
    </source>
</evidence>
<organism evidence="8 9">
    <name type="scientific">Rubroshorea leprosula</name>
    <dbReference type="NCBI Taxonomy" id="152421"/>
    <lineage>
        <taxon>Eukaryota</taxon>
        <taxon>Viridiplantae</taxon>
        <taxon>Streptophyta</taxon>
        <taxon>Embryophyta</taxon>
        <taxon>Tracheophyta</taxon>
        <taxon>Spermatophyta</taxon>
        <taxon>Magnoliopsida</taxon>
        <taxon>eudicotyledons</taxon>
        <taxon>Gunneridae</taxon>
        <taxon>Pentapetalae</taxon>
        <taxon>rosids</taxon>
        <taxon>malvids</taxon>
        <taxon>Malvales</taxon>
        <taxon>Dipterocarpaceae</taxon>
        <taxon>Rubroshorea</taxon>
    </lineage>
</organism>
<dbReference type="InterPro" id="IPR058594">
    <property type="entry name" value="PB1-like_dom_pln"/>
</dbReference>
<keyword evidence="9" id="KW-1185">Reference proteome</keyword>
<feature type="compositionally biased region" description="Polar residues" evidence="5">
    <location>
        <begin position="974"/>
        <end position="983"/>
    </location>
</feature>
<feature type="compositionally biased region" description="Basic and acidic residues" evidence="5">
    <location>
        <begin position="280"/>
        <end position="290"/>
    </location>
</feature>
<dbReference type="PROSITE" id="PS50966">
    <property type="entry name" value="ZF_SWIM"/>
    <property type="match status" value="1"/>
</dbReference>
<accession>A0AAV5KR51</accession>
<dbReference type="Pfam" id="PF03108">
    <property type="entry name" value="DBD_Tnp_Mut"/>
    <property type="match status" value="1"/>
</dbReference>
<dbReference type="SMART" id="SM00575">
    <property type="entry name" value="ZnF_PMZ"/>
    <property type="match status" value="1"/>
</dbReference>
<feature type="domain" description="SWIM-type" evidence="7">
    <location>
        <begin position="769"/>
        <end position="810"/>
    </location>
</feature>
<dbReference type="InterPro" id="IPR004332">
    <property type="entry name" value="Transposase_MuDR"/>
</dbReference>
<gene>
    <name evidence="8" type="ORF">SLEP1_g36288</name>
</gene>
<dbReference type="AlphaFoldDB" id="A0AAV5KR51"/>
<evidence type="ECO:0000259" key="6">
    <source>
        <dbReference type="PROSITE" id="PS50158"/>
    </source>
</evidence>
<sequence length="983" mass="111660">MGDPSGAIIWFNYGGRFAQGPPFRYVGGVQEDVLCDTDRLNSFMITDYVVRQGYDRVSIKDIYYMQPWMDMPDGLVSCNSDSAIREMNDIISYAGNVELYVDHDINIPEIVEGPLLLTGDVSKDEGDNSGSEVSVHGDEGNLGSEKSSDVESGSNDVSVIDWETSSDDSAWSLGSDKTDDKQVNIAKLAQEVRKRRRNATRSSRKKSKAAMQTATRNEQEDDHVEEPVVTQEQQQQPVVTADQATVQEVTVTDAAGIEETATCSRGRKRKSVAQHQVRRGGGDRVRRGDPIDSTQQLLVSDDNGSSTDEEDRESDYANSDDPGAWEFHWNSDDEDDIFVQPNHVVSRNVCQTYYNPKWKVPYFDIGMRFKDAKQFKTAVCKYSIQKQAQLRKVRNERTKVRFICQTGCKWELFASYDSRYECFVVKTYYGEHRCFKSYDNELVTYKVVADLFKGRIYEAPFTKPAKIVKWCKTEIKVNITLDKAEKAKKYVMTQLEGSYVDEYKYLKSYAKILRDSHPKNTVVVTGIETSSSDTRTFHRMYVCLHSLKQGWKVGCRRFFGVDGCLLKGICKGILLPIVGKDGNNQMFPIAWAIVESESLESWQWFFELLKTDLDLGIGAGVTVMSNEHQAILSTIKLILPKAEHRHCARHIYCNWAKLGHRGDEMKICFWNCAKATFQDDFTDKLGDLFAKNRQGHDDLLGYPKEHWCKAFIQDNCKCDSIDNNISETFNSWILGARCDDIAPRIRKKLEELKAESQGCGVQPNGVNEFEVNDGGNQHVLKFDDKTCTCRYWQLLGVPCPHALACIRYKRWRVEHYISDFYKKEKYLAAYAYPLQCIRKGTKAWKAVGEEELLPPPVRSMPERPRRKRRRHKGEPQKMKKGKLRKLTGKGRQMTCKVCGNEGHNRRTCPYNNEEGRNESASARVKITGVNKRKKQRGESASTSGSKRKKARIPTAIGTFIGVDDAVASSVPARPTTTEGNEKA</sequence>
<feature type="region of interest" description="Disordered" evidence="5">
    <location>
        <begin position="854"/>
        <end position="886"/>
    </location>
</feature>
<dbReference type="InterPro" id="IPR018289">
    <property type="entry name" value="MULE_transposase_dom"/>
</dbReference>